<dbReference type="SUPFAM" id="SSF53850">
    <property type="entry name" value="Periplasmic binding protein-like II"/>
    <property type="match status" value="1"/>
</dbReference>
<sequence>MLTTAGTTSERIIKAMNANSQMRMNIISAIDPGEAFSMLESGRAVALVMDDVLLAGMTAQAKT</sequence>
<dbReference type="EMBL" id="CP012109">
    <property type="protein sequence ID" value="AKQ63845.1"/>
    <property type="molecule type" value="Genomic_DNA"/>
</dbReference>
<keyword evidence="2" id="KW-1185">Reference proteome</keyword>
<reference evidence="1 2" key="1">
    <citation type="journal article" date="2016" name="PLoS ONE">
        <title>Complete Genome Sequence and Comparative Genomics of a Novel Myxobacterium Myxococcus hansupus.</title>
        <authorList>
            <person name="Sharma G."/>
            <person name="Narwani T."/>
            <person name="Subramanian S."/>
        </authorList>
    </citation>
    <scope>NUCLEOTIDE SEQUENCE [LARGE SCALE GENOMIC DNA]</scope>
    <source>
        <strain evidence="2">mixupus</strain>
    </source>
</reference>
<dbReference type="eggNOG" id="COG0834">
    <property type="taxonomic scope" value="Bacteria"/>
</dbReference>
<proteinExistence type="predicted"/>
<accession>A0A0H4WR57</accession>
<dbReference type="Proteomes" id="UP000009026">
    <property type="component" value="Chromosome"/>
</dbReference>
<dbReference type="KEGG" id="mym:A176_000757"/>
<dbReference type="OrthoDB" id="9777941at2"/>
<protein>
    <submittedName>
        <fullName evidence="1">Glutamate Aspartate periplasmic binding protein GltI</fullName>
    </submittedName>
</protein>
<dbReference type="STRING" id="1297742.A176_000757"/>
<dbReference type="PATRIC" id="fig|1297742.4.peg.771"/>
<dbReference type="Gene3D" id="3.40.190.10">
    <property type="entry name" value="Periplasmic binding protein-like II"/>
    <property type="match status" value="1"/>
</dbReference>
<evidence type="ECO:0000313" key="1">
    <source>
        <dbReference type="EMBL" id="AKQ63845.1"/>
    </source>
</evidence>
<organism evidence="1 2">
    <name type="scientific">Pseudomyxococcus hansupus</name>
    <dbReference type="NCBI Taxonomy" id="1297742"/>
    <lineage>
        <taxon>Bacteria</taxon>
        <taxon>Pseudomonadati</taxon>
        <taxon>Myxococcota</taxon>
        <taxon>Myxococcia</taxon>
        <taxon>Myxococcales</taxon>
        <taxon>Cystobacterineae</taxon>
        <taxon>Myxococcaceae</taxon>
        <taxon>Pseudomyxococcus</taxon>
    </lineage>
</organism>
<dbReference type="RefSeq" id="WP_002633435.1">
    <property type="nucleotide sequence ID" value="NZ_CP012109.1"/>
</dbReference>
<dbReference type="AlphaFoldDB" id="A0A0H4WR57"/>
<gene>
    <name evidence="1" type="ORF">A176_000757</name>
</gene>
<evidence type="ECO:0000313" key="2">
    <source>
        <dbReference type="Proteomes" id="UP000009026"/>
    </source>
</evidence>
<name>A0A0H4WR57_9BACT</name>